<proteinExistence type="predicted"/>
<gene>
    <name evidence="1" type="ORF">BN9_113230</name>
</gene>
<comment type="caution">
    <text evidence="1">The sequence shown here is derived from an EMBL/GenBank/DDBJ whole genome shotgun (WGS) entry which is preliminary data.</text>
</comment>
<evidence type="ECO:0000313" key="1">
    <source>
        <dbReference type="EMBL" id="CCI49859.1"/>
    </source>
</evidence>
<protein>
    <submittedName>
        <fullName evidence="1">Uncharacterized protein</fullName>
    </submittedName>
</protein>
<accession>A0A024GSG8</accession>
<evidence type="ECO:0000313" key="2">
    <source>
        <dbReference type="Proteomes" id="UP000053237"/>
    </source>
</evidence>
<dbReference type="Proteomes" id="UP000053237">
    <property type="component" value="Unassembled WGS sequence"/>
</dbReference>
<sequence>MSTYSKSKVRVPVAAVPNLRSETFATDHFVLTHFVQTLSARGNRTFGDFCIRGIPFVSKCNIRFESIAPLVVVGSTRSDVSDAFPVTREIVGRSQFLLSSAWKAAYVQLDLEKLSELMSPRIVPLRSFLAPF</sequence>
<dbReference type="AlphaFoldDB" id="A0A024GSG8"/>
<dbReference type="EMBL" id="CAIX01000353">
    <property type="protein sequence ID" value="CCI49859.1"/>
    <property type="molecule type" value="Genomic_DNA"/>
</dbReference>
<dbReference type="InParanoid" id="A0A024GSG8"/>
<keyword evidence="2" id="KW-1185">Reference proteome</keyword>
<name>A0A024GSG8_9STRA</name>
<reference evidence="1 2" key="1">
    <citation type="submission" date="2012-05" db="EMBL/GenBank/DDBJ databases">
        <title>Recombination and specialization in a pathogen metapopulation.</title>
        <authorList>
            <person name="Gardiner A."/>
            <person name="Kemen E."/>
            <person name="Schultz-Larsen T."/>
            <person name="MacLean D."/>
            <person name="Van Oosterhout C."/>
            <person name="Jones J.D.G."/>
        </authorList>
    </citation>
    <scope>NUCLEOTIDE SEQUENCE [LARGE SCALE GENOMIC DNA]</scope>
    <source>
        <strain evidence="1 2">Ac Nc2</strain>
    </source>
</reference>
<organism evidence="1 2">
    <name type="scientific">Albugo candida</name>
    <dbReference type="NCBI Taxonomy" id="65357"/>
    <lineage>
        <taxon>Eukaryota</taxon>
        <taxon>Sar</taxon>
        <taxon>Stramenopiles</taxon>
        <taxon>Oomycota</taxon>
        <taxon>Peronosporomycetes</taxon>
        <taxon>Albuginales</taxon>
        <taxon>Albuginaceae</taxon>
        <taxon>Albugo</taxon>
    </lineage>
</organism>